<name>A0ABN8MMN7_9CNID</name>
<keyword evidence="3" id="KW-1185">Reference proteome</keyword>
<evidence type="ECO:0000313" key="3">
    <source>
        <dbReference type="Proteomes" id="UP001159427"/>
    </source>
</evidence>
<gene>
    <name evidence="2" type="ORF">PEVE_00038904</name>
</gene>
<protein>
    <submittedName>
        <fullName evidence="2">Uncharacterized protein</fullName>
    </submittedName>
</protein>
<evidence type="ECO:0000256" key="1">
    <source>
        <dbReference type="SAM" id="MobiDB-lite"/>
    </source>
</evidence>
<dbReference type="Proteomes" id="UP001159427">
    <property type="component" value="Unassembled WGS sequence"/>
</dbReference>
<feature type="region of interest" description="Disordered" evidence="1">
    <location>
        <begin position="39"/>
        <end position="67"/>
    </location>
</feature>
<comment type="caution">
    <text evidence="2">The sequence shown here is derived from an EMBL/GenBank/DDBJ whole genome shotgun (WGS) entry which is preliminary data.</text>
</comment>
<evidence type="ECO:0000313" key="2">
    <source>
        <dbReference type="EMBL" id="CAH3031829.1"/>
    </source>
</evidence>
<proteinExistence type="predicted"/>
<organism evidence="2 3">
    <name type="scientific">Porites evermanni</name>
    <dbReference type="NCBI Taxonomy" id="104178"/>
    <lineage>
        <taxon>Eukaryota</taxon>
        <taxon>Metazoa</taxon>
        <taxon>Cnidaria</taxon>
        <taxon>Anthozoa</taxon>
        <taxon>Hexacorallia</taxon>
        <taxon>Scleractinia</taxon>
        <taxon>Fungiina</taxon>
        <taxon>Poritidae</taxon>
        <taxon>Porites</taxon>
    </lineage>
</organism>
<accession>A0ABN8MMN7</accession>
<dbReference type="EMBL" id="CALNXI010000673">
    <property type="protein sequence ID" value="CAH3031829.1"/>
    <property type="molecule type" value="Genomic_DNA"/>
</dbReference>
<sequence>MESRRVTIVQYNLLSSEDEKDSDQTYVYSSSKLSPLSASEFLFEPPAEEDQSDHSEQNSMAKPANDHACQTLRQVTPKSCQAQPLVPRFTSPCHLNGTTKIAEP</sequence>
<reference evidence="2 3" key="1">
    <citation type="submission" date="2022-05" db="EMBL/GenBank/DDBJ databases">
        <authorList>
            <consortium name="Genoscope - CEA"/>
            <person name="William W."/>
        </authorList>
    </citation>
    <scope>NUCLEOTIDE SEQUENCE [LARGE SCALE GENOMIC DNA]</scope>
</reference>